<dbReference type="EMBL" id="LRDB01000051">
    <property type="protein sequence ID" value="KYG72463.1"/>
    <property type="molecule type" value="Genomic_DNA"/>
</dbReference>
<evidence type="ECO:0000313" key="3">
    <source>
        <dbReference type="Proteomes" id="UP000075615"/>
    </source>
</evidence>
<dbReference type="STRING" id="296218.AWN68_11940"/>
<gene>
    <name evidence="2" type="ORF">AWN68_11940</name>
</gene>
<name>A0A150X155_9BACT</name>
<dbReference type="AlphaFoldDB" id="A0A150X155"/>
<dbReference type="InterPro" id="IPR021782">
    <property type="entry name" value="DUF3347"/>
</dbReference>
<evidence type="ECO:0000259" key="1">
    <source>
        <dbReference type="Pfam" id="PF11827"/>
    </source>
</evidence>
<dbReference type="OrthoDB" id="5513217at2"/>
<dbReference type="RefSeq" id="WP_068418994.1">
    <property type="nucleotide sequence ID" value="NZ_LRDB01000051.1"/>
</dbReference>
<organism evidence="2 3">
    <name type="scientific">Roseivirga echinicomitans</name>
    <dbReference type="NCBI Taxonomy" id="296218"/>
    <lineage>
        <taxon>Bacteria</taxon>
        <taxon>Pseudomonadati</taxon>
        <taxon>Bacteroidota</taxon>
        <taxon>Cytophagia</taxon>
        <taxon>Cytophagales</taxon>
        <taxon>Roseivirgaceae</taxon>
        <taxon>Roseivirga</taxon>
    </lineage>
</organism>
<evidence type="ECO:0000313" key="2">
    <source>
        <dbReference type="EMBL" id="KYG72463.1"/>
    </source>
</evidence>
<feature type="domain" description="DUF3347" evidence="1">
    <location>
        <begin position="32"/>
        <end position="102"/>
    </location>
</feature>
<dbReference type="Pfam" id="PF11827">
    <property type="entry name" value="DUF3347"/>
    <property type="match status" value="1"/>
</dbReference>
<reference evidence="2 3" key="1">
    <citation type="submission" date="2016-01" db="EMBL/GenBank/DDBJ databases">
        <title>Genome sequencing of Roseivirga echinicomitans KMM 6058.</title>
        <authorList>
            <person name="Selvaratnam C."/>
            <person name="Thevarajoo S."/>
            <person name="Goh K.M."/>
            <person name="Ee R."/>
            <person name="Chan K.-G."/>
            <person name="Chong C.S."/>
        </authorList>
    </citation>
    <scope>NUCLEOTIDE SEQUENCE [LARGE SCALE GENOMIC DNA]</scope>
    <source>
        <strain evidence="2 3">KMM 6058</strain>
    </source>
</reference>
<proteinExistence type="predicted"/>
<accession>A0A150X155</accession>
<dbReference type="PROSITE" id="PS51257">
    <property type="entry name" value="PROKAR_LIPOPROTEIN"/>
    <property type="match status" value="1"/>
</dbReference>
<comment type="caution">
    <text evidence="2">The sequence shown here is derived from an EMBL/GenBank/DDBJ whole genome shotgun (WGS) entry which is preliminary data.</text>
</comment>
<protein>
    <recommendedName>
        <fullName evidence="1">DUF3347 domain-containing protein</fullName>
    </recommendedName>
</protein>
<sequence>MKRAIILIVLVATVVACGGNKEEKSTAKVNLVENYLALKDALVATNPAQAQSAAKDFLEVNNNDALTADLKAIASNTDVATQRIAFEGLSANMYSIVKAGGSETVLYKQYCPMAFGNKGAYWLAAEEEVNNPYFGDLMLHCGSVQETISQ</sequence>
<dbReference type="Proteomes" id="UP000075615">
    <property type="component" value="Unassembled WGS sequence"/>
</dbReference>
<keyword evidence="3" id="KW-1185">Reference proteome</keyword>